<feature type="binding site" evidence="11">
    <location>
        <position position="187"/>
    </location>
    <ligand>
        <name>Zn(2+)</name>
        <dbReference type="ChEBI" id="CHEBI:29105"/>
        <note>catalytic</note>
    </ligand>
</feature>
<feature type="disulfide bond" evidence="9">
    <location>
        <begin position="708"/>
        <end position="731"/>
    </location>
</feature>
<dbReference type="SUPFAM" id="SSF56436">
    <property type="entry name" value="C-type lectin-like"/>
    <property type="match status" value="2"/>
</dbReference>
<dbReference type="InterPro" id="IPR038178">
    <property type="entry name" value="Kringle_sf"/>
</dbReference>
<dbReference type="Pfam" id="PF00051">
    <property type="entry name" value="Kringle"/>
    <property type="match status" value="1"/>
</dbReference>
<comment type="caution">
    <text evidence="9">Lacks conserved residue(s) required for the propagation of feature annotation.</text>
</comment>
<feature type="binding site" evidence="11">
    <location>
        <position position="181"/>
    </location>
    <ligand>
        <name>Zn(2+)</name>
        <dbReference type="ChEBI" id="CHEBI:29105"/>
        <note>catalytic</note>
    </ligand>
</feature>
<dbReference type="InterPro" id="IPR013806">
    <property type="entry name" value="Kringle-like"/>
</dbReference>
<dbReference type="SMART" id="SM00034">
    <property type="entry name" value="CLECT"/>
    <property type="match status" value="2"/>
</dbReference>
<dbReference type="Pfam" id="PF00084">
    <property type="entry name" value="Sushi"/>
    <property type="match status" value="1"/>
</dbReference>
<dbReference type="SMART" id="SM00032">
    <property type="entry name" value="CCP"/>
    <property type="match status" value="2"/>
</dbReference>
<dbReference type="GO" id="GO:0004222">
    <property type="term" value="F:metalloendopeptidase activity"/>
    <property type="evidence" value="ECO:0007669"/>
    <property type="project" value="UniProtKB-UniRule"/>
</dbReference>
<evidence type="ECO:0000256" key="4">
    <source>
        <dbReference type="ARBA" id="ARBA00022729"/>
    </source>
</evidence>
<keyword evidence="1 9" id="KW-0420">Kringle</keyword>
<gene>
    <name evidence="18" type="ORF">SNE40_007780</name>
</gene>
<dbReference type="InterPro" id="IPR001304">
    <property type="entry name" value="C-type_lectin-like"/>
</dbReference>
<dbReference type="Gene3D" id="3.10.100.10">
    <property type="entry name" value="Mannose-Binding Protein A, subunit A"/>
    <property type="match status" value="2"/>
</dbReference>
<dbReference type="CDD" id="cd00041">
    <property type="entry name" value="CUB"/>
    <property type="match status" value="1"/>
</dbReference>
<dbReference type="SUPFAM" id="SSF57535">
    <property type="entry name" value="Complement control module/SCR domain"/>
    <property type="match status" value="2"/>
</dbReference>
<feature type="signal peptide" evidence="12">
    <location>
        <begin position="1"/>
        <end position="18"/>
    </location>
</feature>
<dbReference type="EC" id="3.4.24.-" evidence="12"/>
<dbReference type="InterPro" id="IPR024079">
    <property type="entry name" value="MetalloPept_cat_dom_sf"/>
</dbReference>
<dbReference type="InterPro" id="IPR001506">
    <property type="entry name" value="Peptidase_M12A"/>
</dbReference>
<evidence type="ECO:0000313" key="18">
    <source>
        <dbReference type="EMBL" id="KAK6185576.1"/>
    </source>
</evidence>
<dbReference type="CDD" id="cd00037">
    <property type="entry name" value="CLECT"/>
    <property type="match status" value="1"/>
</dbReference>
<sequence length="1393" mass="155156">MNWLLSSCIFLLVKSSFGASIVGEVVPPIIGDLSSKIIEKDTDVVDTEEPSVLNIEVKPRPPNENQTADGEVHGRKKRFVEAINKLWPNLEVPWYFDDASFGAEAAGEKYETTTSMKLMEERTCLKFREINSTEQSSGTTAHAVFRNTGYGCNSALGFKNKLTGQNIRCCSRFSCPHELFHLFGIAHEHQHPQRDKHIRINWENIKPGQWYSFVRYDQSATKATNRYYLSLTTHYKSHVFARDYGPTIESLNRDLIITNDFYYPMKEVNDLYQCAEARCSSFQTTCHNDGYVAEYRGQCTCVCPDGLDPQTGCTTNTFGNNPFEWPSGSYALIAAEGGCPSGFLLGYRTSWSEGFSWFQGSSLPFAGVQDQSKFEYEFCVSQNNFPNSKNYWGSGEYCILREGGSCPEGFEEGYVQFDDTIRSAAQNNTKSGELPDGVFGDDTRLEFCCRADGFKNVPLELPNDNALILYQNSIDSAWPECQAVANMNSKRFYYTFDNKAGDLATFSGSLPKMATYPGRNSYLFYVCYYEPVTRPKTCGGVIELSPEMNTAAISSPNYPANYENDQKCFWLIKGPPNSNILLNFDTFDLGIAGAGCDDTVEIRPANIASPNYKFCHHDGRTWRSHNNTLVVIFQSGMSDVRSGFKASLKLILEEENCYVRSDEGVSYRGNVNYTRDFTPCIPWSEVKHCRHSSLHSRDVDAGLDGNYCRNPGDGDRPWCYTEKLECTRDFCDVCGVEKAFDRDSVSKCEALKNDVTNFCTQDIRGFSVCRKTCADQLPAINIAPSIKDISCSPPTPLSDGTTNDAAKSSYFVGDQVTYTCDTRSTSSVALTCTTDGTWTGGLSACKVCDDGWLAYNGYCYKVHPEIKTWTSARDTCVSEGATMIMPKTQSEMDFIHTIRDVTSSYWVGVSDLAIEGTWYWLDDTELTPEQSRFAPGQPANTTAWNDCAFMSNEQGASQWSDVYCSAYYKQRYICFKPNHDTNKTCRDLSADCQEKYSADATFCDMENSYASAKCSETCKINNCHTSSCDIGWIMEDNKCYKLITDNFNYTAAVATCKSQGSILSSMKTSNEKTLLDSLRGTFTLWIGATDDGHEGIFTWQDGTPVLANQTTWASGEPNNYWNFEHCVIYNGEWRDVYCDFYNFHRFVCSKNATHQDVSCATPTTPANVTVISDVSNLTNGHTIRYKCNTNYWLESGDLNRGCLLSGQLGGSPPVCVLGSEANVLTTVNGQAVKNRGSAIPNFSNGIFTTSHEQFHIPRGGEIVEWQLYSNNAGPIALLVLRPNGTNFTLIGFNEVNTKGSGEEFFHVSLGDRIKVQADDTIGFYTPGSVQAIAADVHHTSEVARYPQHILRRSVPSPTSTSALQNGVTYEFQPIEDAEAIIVSLRAVIGPSSL</sequence>
<keyword evidence="10" id="KW-0768">Sushi</keyword>
<dbReference type="CDD" id="cd00033">
    <property type="entry name" value="CCP"/>
    <property type="match status" value="2"/>
</dbReference>
<dbReference type="InterPro" id="IPR050111">
    <property type="entry name" value="C-type_lectin/snaclec_domain"/>
</dbReference>
<dbReference type="Pfam" id="PF00059">
    <property type="entry name" value="Lectin_C"/>
    <property type="match status" value="2"/>
</dbReference>
<dbReference type="PROSITE" id="PS00021">
    <property type="entry name" value="KRINGLE_1"/>
    <property type="match status" value="1"/>
</dbReference>
<feature type="domain" description="C-type lectin" evidence="14">
    <location>
        <begin position="1035"/>
        <end position="1139"/>
    </location>
</feature>
<dbReference type="PROSITE" id="PS50041">
    <property type="entry name" value="C_TYPE_LECTIN_2"/>
    <property type="match status" value="2"/>
</dbReference>
<evidence type="ECO:0000256" key="2">
    <source>
        <dbReference type="ARBA" id="ARBA00022670"/>
    </source>
</evidence>
<keyword evidence="2 11" id="KW-0645">Protease</keyword>
<comment type="cofactor">
    <cofactor evidence="11 12">
        <name>Zn(2+)</name>
        <dbReference type="ChEBI" id="CHEBI:29105"/>
    </cofactor>
    <text evidence="11 12">Binds 1 zinc ion per subunit.</text>
</comment>
<dbReference type="SUPFAM" id="SSF57440">
    <property type="entry name" value="Kringle-like"/>
    <property type="match status" value="1"/>
</dbReference>
<feature type="domain" description="Sushi" evidence="16">
    <location>
        <begin position="789"/>
        <end position="847"/>
    </location>
</feature>
<dbReference type="SUPFAM" id="SSF55486">
    <property type="entry name" value="Metalloproteases ('zincins'), catalytic domain"/>
    <property type="match status" value="1"/>
</dbReference>
<feature type="domain" description="C-type lectin" evidence="14">
    <location>
        <begin position="855"/>
        <end position="965"/>
    </location>
</feature>
<feature type="disulfide bond" evidence="9">
    <location>
        <begin position="680"/>
        <end position="719"/>
    </location>
</feature>
<dbReference type="GO" id="GO:0006508">
    <property type="term" value="P:proteolysis"/>
    <property type="evidence" value="ECO:0007669"/>
    <property type="project" value="UniProtKB-KW"/>
</dbReference>
<name>A0AAN8Q2T7_PATCE</name>
<feature type="chain" id="PRO_5042665950" description="Metalloendopeptidase" evidence="12">
    <location>
        <begin position="19"/>
        <end position="1393"/>
    </location>
</feature>
<keyword evidence="5 11" id="KW-0378">Hydrolase</keyword>
<dbReference type="InterPro" id="IPR016186">
    <property type="entry name" value="C-type_lectin-like/link_sf"/>
</dbReference>
<comment type="caution">
    <text evidence="18">The sequence shown here is derived from an EMBL/GenBank/DDBJ whole genome shotgun (WGS) entry which is preliminary data.</text>
</comment>
<evidence type="ECO:0000259" key="16">
    <source>
        <dbReference type="PROSITE" id="PS50923"/>
    </source>
</evidence>
<reference evidence="18 19" key="1">
    <citation type="submission" date="2024-01" db="EMBL/GenBank/DDBJ databases">
        <title>The genome of the rayed Mediterranean limpet Patella caerulea (Linnaeus, 1758).</title>
        <authorList>
            <person name="Anh-Thu Weber A."/>
            <person name="Halstead-Nussloch G."/>
        </authorList>
    </citation>
    <scope>NUCLEOTIDE SEQUENCE [LARGE SCALE GENOMIC DNA]</scope>
    <source>
        <strain evidence="18">AATW-2023a</strain>
        <tissue evidence="18">Whole specimen</tissue>
    </source>
</reference>
<evidence type="ECO:0000256" key="8">
    <source>
        <dbReference type="ARBA" id="ARBA00023157"/>
    </source>
</evidence>
<keyword evidence="7 11" id="KW-0482">Metalloprotease</keyword>
<keyword evidence="6 11" id="KW-0862">Zinc</keyword>
<keyword evidence="3 11" id="KW-0479">Metal-binding</keyword>
<dbReference type="SMART" id="SM00235">
    <property type="entry name" value="ZnMc"/>
    <property type="match status" value="1"/>
</dbReference>
<organism evidence="18 19">
    <name type="scientific">Patella caerulea</name>
    <name type="common">Rayed Mediterranean limpet</name>
    <dbReference type="NCBI Taxonomy" id="87958"/>
    <lineage>
        <taxon>Eukaryota</taxon>
        <taxon>Metazoa</taxon>
        <taxon>Spiralia</taxon>
        <taxon>Lophotrochozoa</taxon>
        <taxon>Mollusca</taxon>
        <taxon>Gastropoda</taxon>
        <taxon>Patellogastropoda</taxon>
        <taxon>Patelloidea</taxon>
        <taxon>Patellidae</taxon>
        <taxon>Patella</taxon>
    </lineage>
</organism>
<dbReference type="Pfam" id="PF00431">
    <property type="entry name" value="CUB"/>
    <property type="match status" value="1"/>
</dbReference>
<dbReference type="Gene3D" id="2.60.120.290">
    <property type="entry name" value="Spermadhesin, CUB domain"/>
    <property type="match status" value="1"/>
</dbReference>
<dbReference type="PRINTS" id="PR00480">
    <property type="entry name" value="ASTACIN"/>
</dbReference>
<evidence type="ECO:0000256" key="3">
    <source>
        <dbReference type="ARBA" id="ARBA00022723"/>
    </source>
</evidence>
<protein>
    <recommendedName>
        <fullName evidence="12">Metalloendopeptidase</fullName>
        <ecNumber evidence="12">3.4.24.-</ecNumber>
    </recommendedName>
</protein>
<dbReference type="InterPro" id="IPR035976">
    <property type="entry name" value="Sushi/SCR/CCP_sf"/>
</dbReference>
<evidence type="ECO:0000256" key="7">
    <source>
        <dbReference type="ARBA" id="ARBA00023049"/>
    </source>
</evidence>
<dbReference type="Gene3D" id="3.40.390.10">
    <property type="entry name" value="Collagenase (Catalytic Domain)"/>
    <property type="match status" value="1"/>
</dbReference>
<feature type="domain" description="Peptidase M12A" evidence="17">
    <location>
        <begin position="81"/>
        <end position="275"/>
    </location>
</feature>
<dbReference type="EMBL" id="JAZGQO010000006">
    <property type="protein sequence ID" value="KAK6185576.1"/>
    <property type="molecule type" value="Genomic_DNA"/>
</dbReference>
<evidence type="ECO:0000256" key="12">
    <source>
        <dbReference type="RuleBase" id="RU361183"/>
    </source>
</evidence>
<keyword evidence="19" id="KW-1185">Reference proteome</keyword>
<evidence type="ECO:0000256" key="10">
    <source>
        <dbReference type="PROSITE-ProRule" id="PRU00302"/>
    </source>
</evidence>
<feature type="domain" description="Sushi" evidence="16">
    <location>
        <begin position="1157"/>
        <end position="1217"/>
    </location>
</feature>
<dbReference type="Proteomes" id="UP001347796">
    <property type="component" value="Unassembled WGS sequence"/>
</dbReference>
<evidence type="ECO:0000256" key="6">
    <source>
        <dbReference type="ARBA" id="ARBA00022833"/>
    </source>
</evidence>
<dbReference type="InterPro" id="IPR000436">
    <property type="entry name" value="Sushi_SCR_CCP_dom"/>
</dbReference>
<dbReference type="InterPro" id="IPR006026">
    <property type="entry name" value="Peptidase_Metallo"/>
</dbReference>
<dbReference type="SMART" id="SM00042">
    <property type="entry name" value="CUB"/>
    <property type="match status" value="1"/>
</dbReference>
<dbReference type="SMART" id="SM00130">
    <property type="entry name" value="KR"/>
    <property type="match status" value="1"/>
</dbReference>
<feature type="binding site" evidence="11">
    <location>
        <position position="177"/>
    </location>
    <ligand>
        <name>Zn(2+)</name>
        <dbReference type="ChEBI" id="CHEBI:29105"/>
        <note>catalytic</note>
    </ligand>
</feature>
<dbReference type="PROSITE" id="PS50923">
    <property type="entry name" value="SUSHI"/>
    <property type="match status" value="2"/>
</dbReference>
<evidence type="ECO:0000256" key="1">
    <source>
        <dbReference type="ARBA" id="ARBA00022572"/>
    </source>
</evidence>
<dbReference type="PRINTS" id="PR00018">
    <property type="entry name" value="KRINGLE"/>
</dbReference>
<dbReference type="Gene3D" id="2.10.70.10">
    <property type="entry name" value="Complement Module, domain 1"/>
    <property type="match status" value="2"/>
</dbReference>
<evidence type="ECO:0000256" key="9">
    <source>
        <dbReference type="PROSITE-ProRule" id="PRU00121"/>
    </source>
</evidence>
<feature type="active site" evidence="11">
    <location>
        <position position="178"/>
    </location>
</feature>
<keyword evidence="4 12" id="KW-0732">Signal</keyword>
<dbReference type="PANTHER" id="PTHR22803">
    <property type="entry name" value="MANNOSE, PHOSPHOLIPASE, LECTIN RECEPTOR RELATED"/>
    <property type="match status" value="1"/>
</dbReference>
<feature type="domain" description="CUB" evidence="13">
    <location>
        <begin position="538"/>
        <end position="651"/>
    </location>
</feature>
<dbReference type="InterPro" id="IPR000859">
    <property type="entry name" value="CUB_dom"/>
</dbReference>
<dbReference type="PROSITE" id="PS51864">
    <property type="entry name" value="ASTACIN"/>
    <property type="match status" value="1"/>
</dbReference>
<dbReference type="Pfam" id="PF16977">
    <property type="entry name" value="ApeC"/>
    <property type="match status" value="1"/>
</dbReference>
<dbReference type="SUPFAM" id="SSF49854">
    <property type="entry name" value="Spermadhesin, CUB domain"/>
    <property type="match status" value="1"/>
</dbReference>
<dbReference type="InterPro" id="IPR031569">
    <property type="entry name" value="ApeC"/>
</dbReference>
<feature type="disulfide bond" evidence="10">
    <location>
        <begin position="1159"/>
        <end position="1202"/>
    </location>
</feature>
<dbReference type="GO" id="GO:0008270">
    <property type="term" value="F:zinc ion binding"/>
    <property type="evidence" value="ECO:0007669"/>
    <property type="project" value="UniProtKB-UniRule"/>
</dbReference>
<dbReference type="InterPro" id="IPR018056">
    <property type="entry name" value="Kringle_CS"/>
</dbReference>
<evidence type="ECO:0000313" key="19">
    <source>
        <dbReference type="Proteomes" id="UP001347796"/>
    </source>
</evidence>
<dbReference type="PROSITE" id="PS01180">
    <property type="entry name" value="CUB"/>
    <property type="match status" value="1"/>
</dbReference>
<evidence type="ECO:0000259" key="14">
    <source>
        <dbReference type="PROSITE" id="PS50041"/>
    </source>
</evidence>
<dbReference type="Pfam" id="PF01400">
    <property type="entry name" value="Astacin"/>
    <property type="match status" value="1"/>
</dbReference>
<dbReference type="Gene3D" id="2.40.20.10">
    <property type="entry name" value="Plasminogen Kringle 4"/>
    <property type="match status" value="1"/>
</dbReference>
<dbReference type="PROSITE" id="PS50070">
    <property type="entry name" value="KRINGLE_2"/>
    <property type="match status" value="1"/>
</dbReference>
<dbReference type="InterPro" id="IPR035914">
    <property type="entry name" value="Sperma_CUB_dom_sf"/>
</dbReference>
<evidence type="ECO:0000259" key="15">
    <source>
        <dbReference type="PROSITE" id="PS50070"/>
    </source>
</evidence>
<evidence type="ECO:0000256" key="5">
    <source>
        <dbReference type="ARBA" id="ARBA00022801"/>
    </source>
</evidence>
<dbReference type="InterPro" id="IPR000001">
    <property type="entry name" value="Kringle"/>
</dbReference>
<accession>A0AAN8Q2T7</accession>
<dbReference type="InterPro" id="IPR016187">
    <property type="entry name" value="CTDL_fold"/>
</dbReference>
<keyword evidence="8 9" id="KW-1015">Disulfide bond</keyword>
<proteinExistence type="predicted"/>
<evidence type="ECO:0000259" key="17">
    <source>
        <dbReference type="PROSITE" id="PS51864"/>
    </source>
</evidence>
<feature type="domain" description="Kringle" evidence="15">
    <location>
        <begin position="663"/>
        <end position="748"/>
    </location>
</feature>
<evidence type="ECO:0000256" key="11">
    <source>
        <dbReference type="PROSITE-ProRule" id="PRU01211"/>
    </source>
</evidence>
<evidence type="ECO:0000259" key="13">
    <source>
        <dbReference type="PROSITE" id="PS01180"/>
    </source>
</evidence>